<dbReference type="EMBL" id="JACHFN010000001">
    <property type="protein sequence ID" value="MBB5232758.1"/>
    <property type="molecule type" value="Genomic_DNA"/>
</dbReference>
<evidence type="ECO:0000313" key="1">
    <source>
        <dbReference type="EMBL" id="MBB5232758.1"/>
    </source>
</evidence>
<reference evidence="1 2" key="1">
    <citation type="submission" date="2020-08" db="EMBL/GenBank/DDBJ databases">
        <title>Genomic Encyclopedia of Type Strains, Phase IV (KMG-IV): sequencing the most valuable type-strain genomes for metagenomic binning, comparative biology and taxonomic classification.</title>
        <authorList>
            <person name="Goeker M."/>
        </authorList>
    </citation>
    <scope>NUCLEOTIDE SEQUENCE [LARGE SCALE GENOMIC DNA]</scope>
    <source>
        <strain evidence="1 2">DSM 101791</strain>
    </source>
</reference>
<dbReference type="AlphaFoldDB" id="A0A7W8LNI3"/>
<dbReference type="RefSeq" id="WP_184024194.1">
    <property type="nucleotide sequence ID" value="NZ_JACHFN010000001.1"/>
</dbReference>
<sequence length="73" mass="7823">MPTSSSGLSLERLAVRVLLRLQAEPGRYTARSLARELGETANRVNRVILAIEAEAGVQRQGAYGAITVGGRED</sequence>
<comment type="caution">
    <text evidence="1">The sequence shown here is derived from an EMBL/GenBank/DDBJ whole genome shotgun (WGS) entry which is preliminary data.</text>
</comment>
<protein>
    <submittedName>
        <fullName evidence="1">Putative transcriptional regulator</fullName>
    </submittedName>
</protein>
<gene>
    <name evidence="1" type="ORF">HNQ09_000175</name>
</gene>
<accession>A0A7W8LNI3</accession>
<keyword evidence="2" id="KW-1185">Reference proteome</keyword>
<dbReference type="Proteomes" id="UP000525389">
    <property type="component" value="Unassembled WGS sequence"/>
</dbReference>
<name>A0A7W8LNI3_9DEIO</name>
<proteinExistence type="predicted"/>
<evidence type="ECO:0000313" key="2">
    <source>
        <dbReference type="Proteomes" id="UP000525389"/>
    </source>
</evidence>
<organism evidence="1 2">
    <name type="scientific">Deinococcus budaensis</name>
    <dbReference type="NCBI Taxonomy" id="1665626"/>
    <lineage>
        <taxon>Bacteria</taxon>
        <taxon>Thermotogati</taxon>
        <taxon>Deinococcota</taxon>
        <taxon>Deinococci</taxon>
        <taxon>Deinococcales</taxon>
        <taxon>Deinococcaceae</taxon>
        <taxon>Deinococcus</taxon>
    </lineage>
</organism>